<dbReference type="Proteomes" id="UP000023772">
    <property type="component" value="Chromosome"/>
</dbReference>
<dbReference type="EMBL" id="CP007451">
    <property type="protein sequence ID" value="AHW62163.1"/>
    <property type="molecule type" value="Genomic_DNA"/>
</dbReference>
<sequence>MLWFRNFVAVANAENLLDFRASSINYEIKNFWFIGTELIRHYFIIFLERCCFKSASAKDRKP</sequence>
<protein>
    <submittedName>
        <fullName evidence="1">Uncharacterized protein</fullName>
    </submittedName>
</protein>
<name>A0ABM5QER5_9BACT</name>
<organism evidence="1 2">
    <name type="scientific">Draconibacterium orientale</name>
    <dbReference type="NCBI Taxonomy" id="1168034"/>
    <lineage>
        <taxon>Bacteria</taxon>
        <taxon>Pseudomonadati</taxon>
        <taxon>Bacteroidota</taxon>
        <taxon>Bacteroidia</taxon>
        <taxon>Marinilabiliales</taxon>
        <taxon>Prolixibacteraceae</taxon>
        <taxon>Draconibacterium</taxon>
    </lineage>
</organism>
<keyword evidence="2" id="KW-1185">Reference proteome</keyword>
<gene>
    <name evidence="1" type="ORF">FH5T_16390</name>
</gene>
<reference evidence="1 2" key="1">
    <citation type="submission" date="2014-03" db="EMBL/GenBank/DDBJ databases">
        <title>Complete genome sequence of a deeply braunched marine Bacteroidia bacterium Draconibacterium orientale type strain FH5T.</title>
        <authorList>
            <person name="Li X."/>
            <person name="Wang X."/>
            <person name="Xie Z."/>
            <person name="Du Z."/>
            <person name="Chen G."/>
        </authorList>
    </citation>
    <scope>NUCLEOTIDE SEQUENCE [LARGE SCALE GENOMIC DNA]</scope>
    <source>
        <strain evidence="1 2">FH5</strain>
    </source>
</reference>
<proteinExistence type="predicted"/>
<evidence type="ECO:0000313" key="1">
    <source>
        <dbReference type="EMBL" id="AHW62163.1"/>
    </source>
</evidence>
<evidence type="ECO:0000313" key="2">
    <source>
        <dbReference type="Proteomes" id="UP000023772"/>
    </source>
</evidence>
<accession>A0ABM5QER5</accession>